<keyword evidence="14" id="KW-0560">Oxidoreductase</keyword>
<evidence type="ECO:0000256" key="12">
    <source>
        <dbReference type="SAM" id="MobiDB-lite"/>
    </source>
</evidence>
<organism evidence="14 15">
    <name type="scientific">Stichopus japonicus</name>
    <name type="common">Sea cucumber</name>
    <dbReference type="NCBI Taxonomy" id="307972"/>
    <lineage>
        <taxon>Eukaryota</taxon>
        <taxon>Metazoa</taxon>
        <taxon>Echinodermata</taxon>
        <taxon>Eleutherozoa</taxon>
        <taxon>Echinozoa</taxon>
        <taxon>Holothuroidea</taxon>
        <taxon>Aspidochirotacea</taxon>
        <taxon>Aspidochirotida</taxon>
        <taxon>Stichopodidae</taxon>
        <taxon>Apostichopus</taxon>
    </lineage>
</organism>
<evidence type="ECO:0000256" key="10">
    <source>
        <dbReference type="PIRSR" id="PIRSR600720-3"/>
    </source>
</evidence>
<dbReference type="CDD" id="cd14958">
    <property type="entry name" value="NHL_PAL_like"/>
    <property type="match status" value="1"/>
</dbReference>
<dbReference type="GO" id="GO:0046872">
    <property type="term" value="F:metal ion binding"/>
    <property type="evidence" value="ECO:0007669"/>
    <property type="project" value="UniProtKB-KW"/>
</dbReference>
<comment type="caution">
    <text evidence="14">The sequence shown here is derived from an EMBL/GenBank/DDBJ whole genome shotgun (WGS) entry which is preliminary data.</text>
</comment>
<dbReference type="InterPro" id="IPR001258">
    <property type="entry name" value="NHL_repeat"/>
</dbReference>
<keyword evidence="15" id="KW-1185">Reference proteome</keyword>
<reference evidence="14 15" key="1">
    <citation type="journal article" date="2017" name="PLoS Biol.">
        <title>The sea cucumber genome provides insights into morphological evolution and visceral regeneration.</title>
        <authorList>
            <person name="Zhang X."/>
            <person name="Sun L."/>
            <person name="Yuan J."/>
            <person name="Sun Y."/>
            <person name="Gao Y."/>
            <person name="Zhang L."/>
            <person name="Li S."/>
            <person name="Dai H."/>
            <person name="Hamel J.F."/>
            <person name="Liu C."/>
            <person name="Yu Y."/>
            <person name="Liu S."/>
            <person name="Lin W."/>
            <person name="Guo K."/>
            <person name="Jin S."/>
            <person name="Xu P."/>
            <person name="Storey K.B."/>
            <person name="Huan P."/>
            <person name="Zhang T."/>
            <person name="Zhou Y."/>
            <person name="Zhang J."/>
            <person name="Lin C."/>
            <person name="Li X."/>
            <person name="Xing L."/>
            <person name="Huo D."/>
            <person name="Sun M."/>
            <person name="Wang L."/>
            <person name="Mercier A."/>
            <person name="Li F."/>
            <person name="Yang H."/>
            <person name="Xiang J."/>
        </authorList>
    </citation>
    <scope>NUCLEOTIDE SEQUENCE [LARGE SCALE GENOMIC DNA]</scope>
    <source>
        <strain evidence="14">Shaxun</strain>
        <tissue evidence="14">Muscle</tissue>
    </source>
</reference>
<dbReference type="OrthoDB" id="10018185at2759"/>
<dbReference type="PROSITE" id="PS51125">
    <property type="entry name" value="NHL"/>
    <property type="match status" value="2"/>
</dbReference>
<evidence type="ECO:0000256" key="13">
    <source>
        <dbReference type="SAM" id="Phobius"/>
    </source>
</evidence>
<comment type="cofactor">
    <cofactor evidence="9">
        <name>Zn(2+)</name>
        <dbReference type="ChEBI" id="CHEBI:29105"/>
    </cofactor>
    <text evidence="9">Binds one Zn(2+) ion per subunit.</text>
</comment>
<evidence type="ECO:0000256" key="7">
    <source>
        <dbReference type="ARBA" id="ARBA00023239"/>
    </source>
</evidence>
<evidence type="ECO:0000313" key="14">
    <source>
        <dbReference type="EMBL" id="PIK57311.1"/>
    </source>
</evidence>
<accession>A0A2G8LAP6</accession>
<keyword evidence="9" id="KW-0106">Calcium</keyword>
<keyword evidence="13" id="KW-1133">Transmembrane helix</keyword>
<evidence type="ECO:0000256" key="5">
    <source>
        <dbReference type="ARBA" id="ARBA00023157"/>
    </source>
</evidence>
<dbReference type="InterPro" id="IPR011042">
    <property type="entry name" value="6-blade_b-propeller_TolB-like"/>
</dbReference>
<feature type="disulfide bond" evidence="10">
    <location>
        <begin position="160"/>
        <end position="181"/>
    </location>
</feature>
<feature type="binding site" evidence="8">
    <location>
        <position position="180"/>
    </location>
    <ligand>
        <name>a protein</name>
        <dbReference type="ChEBI" id="CHEBI:16541"/>
    </ligand>
    <ligandPart>
        <name>C-terminal Xaa-(2S)-2-hydroxyglycine residue</name>
        <dbReference type="ChEBI" id="CHEBI:142768"/>
    </ligandPart>
</feature>
<keyword evidence="13" id="KW-0472">Membrane</keyword>
<dbReference type="GO" id="GO:0006518">
    <property type="term" value="P:peptide metabolic process"/>
    <property type="evidence" value="ECO:0007669"/>
    <property type="project" value="InterPro"/>
</dbReference>
<dbReference type="PANTHER" id="PTHR10680:SF14">
    <property type="entry name" value="PEPTIDYL-GLYCINE ALPHA-AMIDATING MONOOXYGENASE"/>
    <property type="match status" value="1"/>
</dbReference>
<dbReference type="GO" id="GO:0004598">
    <property type="term" value="F:peptidylamidoglycolate lyase activity"/>
    <property type="evidence" value="ECO:0007669"/>
    <property type="project" value="UniProtKB-EC"/>
</dbReference>
<dbReference type="EMBL" id="MRZV01000146">
    <property type="protein sequence ID" value="PIK57311.1"/>
    <property type="molecule type" value="Genomic_DNA"/>
</dbReference>
<evidence type="ECO:0000256" key="8">
    <source>
        <dbReference type="PIRSR" id="PIRSR600720-1"/>
    </source>
</evidence>
<dbReference type="Gene3D" id="2.120.10.30">
    <property type="entry name" value="TolB, C-terminal domain"/>
    <property type="match status" value="1"/>
</dbReference>
<dbReference type="PANTHER" id="PTHR10680">
    <property type="entry name" value="PEPTIDYL-GLYCINE ALPHA-AMIDATING MONOOXYGENASE"/>
    <property type="match status" value="1"/>
</dbReference>
<dbReference type="STRING" id="307972.A0A2G8LAP6"/>
<keyword evidence="14" id="KW-0503">Monooxygenase</keyword>
<evidence type="ECO:0000256" key="2">
    <source>
        <dbReference type="ARBA" id="ARBA00022723"/>
    </source>
</evidence>
<dbReference type="GO" id="GO:0005576">
    <property type="term" value="C:extracellular region"/>
    <property type="evidence" value="ECO:0007669"/>
    <property type="project" value="TreeGrafter"/>
</dbReference>
<feature type="binding site" evidence="9">
    <location>
        <position position="215"/>
    </location>
    <ligand>
        <name>Zn(2+)</name>
        <dbReference type="ChEBI" id="CHEBI:29105"/>
        <note>catalytic</note>
    </ligand>
</feature>
<name>A0A2G8LAP6_STIJA</name>
<keyword evidence="5 10" id="KW-1015">Disulfide bond</keyword>
<sequence>MLRTGLEQVITNCIDRYWCKKKKSTLLNEVPNWVAAGLALGQVGGLDTDSQDNVKVFHRGDRKWEVDSFDRTFHYLKLNDGPIKNDTVLTLDKETGKVISKWGANQFYIPHGLFVDHEGNIWLTDVALHQVFKYPADGAGAPSLTLGVRLIPGSDKSHFCQPADVVVDPTTGNFFVADGYCNTRIVKFSPEGEFLFAIDHGAIGHLTPSSMFVVHSVTLANNNQHICAADRENGRVLCFDSATGQFIKQIKPKEFDARIFAAVYSPKRGGVLFVINGPTFPQKQILGVTVNYDTGEALETWSPEQGFVMPHTMAVSSDANNVYVGEIGPNRIWKFVDPVPPKSNQDQSHTSNIQLRRDSLLSHDEESAVSKTAAQKDTGATMVIVTVLAVPILLMMVIAVVVRLHAQGKLSSGRGMFVVGGSRGRKYANGDTFSIGNFFNKKKGFRQVSTDDSDQEGTTWSEESDVEEYSILNSKPTQNL</sequence>
<evidence type="ECO:0000256" key="1">
    <source>
        <dbReference type="ARBA" id="ARBA00012343"/>
    </source>
</evidence>
<dbReference type="PRINTS" id="PR00790">
    <property type="entry name" value="PAMONOXGNASE"/>
</dbReference>
<evidence type="ECO:0000256" key="6">
    <source>
        <dbReference type="ARBA" id="ARBA00023180"/>
    </source>
</evidence>
<feature type="transmembrane region" description="Helical" evidence="13">
    <location>
        <begin position="380"/>
        <end position="404"/>
    </location>
</feature>
<dbReference type="EC" id="4.3.2.5" evidence="1"/>
<feature type="binding site" evidence="9">
    <location>
        <position position="113"/>
    </location>
    <ligand>
        <name>Ca(2+)</name>
        <dbReference type="ChEBI" id="CHEBI:29108"/>
        <note>structural</note>
    </ligand>
</feature>
<feature type="region of interest" description="Disordered" evidence="12">
    <location>
        <begin position="447"/>
        <end position="480"/>
    </location>
</feature>
<dbReference type="SUPFAM" id="SSF63829">
    <property type="entry name" value="Calcium-dependent phosphotriesterase"/>
    <property type="match status" value="1"/>
</dbReference>
<keyword evidence="13" id="KW-0812">Transmembrane</keyword>
<gene>
    <name evidence="14" type="ORF">BSL78_05762</name>
</gene>
<feature type="disulfide bond" evidence="10">
    <location>
        <begin position="227"/>
        <end position="238"/>
    </location>
</feature>
<keyword evidence="2 9" id="KW-0479">Metal-binding</keyword>
<evidence type="ECO:0000256" key="3">
    <source>
        <dbReference type="ARBA" id="ARBA00022729"/>
    </source>
</evidence>
<dbReference type="AlphaFoldDB" id="A0A2G8LAP6"/>
<feature type="binding site" evidence="9">
    <location>
        <position position="311"/>
    </location>
    <ligand>
        <name>Zn(2+)</name>
        <dbReference type="ChEBI" id="CHEBI:29105"/>
        <note>catalytic</note>
    </ligand>
</feature>
<feature type="compositionally biased region" description="Polar residues" evidence="12">
    <location>
        <begin position="471"/>
        <end position="480"/>
    </location>
</feature>
<dbReference type="InterPro" id="IPR000720">
    <property type="entry name" value="PHM/PAL"/>
</dbReference>
<evidence type="ECO:0000256" key="4">
    <source>
        <dbReference type="ARBA" id="ARBA00022737"/>
    </source>
</evidence>
<keyword evidence="6" id="KW-0325">Glycoprotein</keyword>
<feature type="binding site" evidence="8">
    <location>
        <position position="59"/>
    </location>
    <ligand>
        <name>a protein</name>
        <dbReference type="ChEBI" id="CHEBI:16541"/>
    </ligand>
    <ligandPart>
        <name>C-terminal Xaa-(2S)-2-hydroxyglycine residue</name>
        <dbReference type="ChEBI" id="CHEBI:142768"/>
    </ligandPart>
</feature>
<evidence type="ECO:0000313" key="15">
    <source>
        <dbReference type="Proteomes" id="UP000230750"/>
    </source>
</evidence>
<dbReference type="GO" id="GO:0016020">
    <property type="term" value="C:membrane"/>
    <property type="evidence" value="ECO:0007669"/>
    <property type="project" value="InterPro"/>
</dbReference>
<feature type="repeat" description="NHL" evidence="11">
    <location>
        <begin position="153"/>
        <end position="191"/>
    </location>
</feature>
<feature type="binding site" evidence="9">
    <location>
        <position position="111"/>
    </location>
    <ligand>
        <name>Zn(2+)</name>
        <dbReference type="ChEBI" id="CHEBI:29105"/>
        <note>catalytic</note>
    </ligand>
</feature>
<evidence type="ECO:0000256" key="11">
    <source>
        <dbReference type="PROSITE-ProRule" id="PRU00504"/>
    </source>
</evidence>
<keyword evidence="3" id="KW-0732">Signal</keyword>
<keyword evidence="4" id="KW-0677">Repeat</keyword>
<evidence type="ECO:0000256" key="9">
    <source>
        <dbReference type="PIRSR" id="PIRSR600720-2"/>
    </source>
</evidence>
<feature type="binding site" evidence="9">
    <location>
        <position position="46"/>
    </location>
    <ligand>
        <name>Ca(2+)</name>
        <dbReference type="ChEBI" id="CHEBI:29108"/>
        <note>structural</note>
    </ligand>
</feature>
<feature type="binding site" evidence="8">
    <location>
        <position position="231"/>
    </location>
    <ligand>
        <name>a protein</name>
        <dbReference type="ChEBI" id="CHEBI:16541"/>
    </ligand>
    <ligandPart>
        <name>C-terminal Xaa-(2S)-2-hydroxyglycine residue</name>
        <dbReference type="ChEBI" id="CHEBI:142768"/>
    </ligandPart>
</feature>
<keyword evidence="9" id="KW-0862">Zinc</keyword>
<proteinExistence type="predicted"/>
<protein>
    <recommendedName>
        <fullName evidence="1">peptidylamidoglycolate lyase</fullName>
        <ecNumber evidence="1">4.3.2.5</ecNumber>
    </recommendedName>
</protein>
<dbReference type="Pfam" id="PF01436">
    <property type="entry name" value="NHL"/>
    <property type="match status" value="1"/>
</dbReference>
<dbReference type="Proteomes" id="UP000230750">
    <property type="component" value="Unassembled WGS sequence"/>
</dbReference>
<keyword evidence="7" id="KW-0456">Lyase</keyword>
<feature type="repeat" description="NHL" evidence="11">
    <location>
        <begin position="96"/>
        <end position="137"/>
    </location>
</feature>
<dbReference type="GO" id="GO:0004497">
    <property type="term" value="F:monooxygenase activity"/>
    <property type="evidence" value="ECO:0007669"/>
    <property type="project" value="UniProtKB-KW"/>
</dbReference>